<protein>
    <recommendedName>
        <fullName evidence="4">Methyltransferase domain-containing protein</fullName>
    </recommendedName>
</protein>
<comment type="caution">
    <text evidence="5">The sequence shown here is derived from an EMBL/GenBank/DDBJ whole genome shotgun (WGS) entry which is preliminary data.</text>
</comment>
<reference evidence="5 6" key="1">
    <citation type="journal article" date="2019" name="Int. J. Syst. Evol. Microbiol.">
        <title>The Global Catalogue of Microorganisms (GCM) 10K type strain sequencing project: providing services to taxonomists for standard genome sequencing and annotation.</title>
        <authorList>
            <consortium name="The Broad Institute Genomics Platform"/>
            <consortium name="The Broad Institute Genome Sequencing Center for Infectious Disease"/>
            <person name="Wu L."/>
            <person name="Ma J."/>
        </authorList>
    </citation>
    <scope>NUCLEOTIDE SEQUENCE [LARGE SCALE GENOMIC DNA]</scope>
    <source>
        <strain evidence="5 6">JCM 15503</strain>
    </source>
</reference>
<evidence type="ECO:0000313" key="6">
    <source>
        <dbReference type="Proteomes" id="UP001500279"/>
    </source>
</evidence>
<dbReference type="InterPro" id="IPR029063">
    <property type="entry name" value="SAM-dependent_MTases_sf"/>
</dbReference>
<dbReference type="Proteomes" id="UP001500279">
    <property type="component" value="Unassembled WGS sequence"/>
</dbReference>
<dbReference type="PANTHER" id="PTHR43464:SF19">
    <property type="entry name" value="UBIQUINONE BIOSYNTHESIS O-METHYLTRANSFERASE, MITOCHONDRIAL"/>
    <property type="match status" value="1"/>
</dbReference>
<keyword evidence="3" id="KW-0949">S-adenosyl-L-methionine</keyword>
<organism evidence="5 6">
    <name type="scientific">Ideonella azotifigens</name>
    <dbReference type="NCBI Taxonomy" id="513160"/>
    <lineage>
        <taxon>Bacteria</taxon>
        <taxon>Pseudomonadati</taxon>
        <taxon>Pseudomonadota</taxon>
        <taxon>Betaproteobacteria</taxon>
        <taxon>Burkholderiales</taxon>
        <taxon>Sphaerotilaceae</taxon>
        <taxon>Ideonella</taxon>
    </lineage>
</organism>
<dbReference type="PANTHER" id="PTHR43464">
    <property type="entry name" value="METHYLTRANSFERASE"/>
    <property type="match status" value="1"/>
</dbReference>
<dbReference type="SUPFAM" id="SSF53335">
    <property type="entry name" value="S-adenosyl-L-methionine-dependent methyltransferases"/>
    <property type="match status" value="1"/>
</dbReference>
<evidence type="ECO:0000259" key="4">
    <source>
        <dbReference type="Pfam" id="PF13649"/>
    </source>
</evidence>
<proteinExistence type="predicted"/>
<feature type="domain" description="Methyltransferase" evidence="4">
    <location>
        <begin position="63"/>
        <end position="158"/>
    </location>
</feature>
<dbReference type="EMBL" id="BAAAEW010000026">
    <property type="protein sequence ID" value="GAA0761344.1"/>
    <property type="molecule type" value="Genomic_DNA"/>
</dbReference>
<evidence type="ECO:0000256" key="3">
    <source>
        <dbReference type="ARBA" id="ARBA00022691"/>
    </source>
</evidence>
<keyword evidence="1" id="KW-0489">Methyltransferase</keyword>
<accession>A0ABN1KBG5</accession>
<dbReference type="Gene3D" id="3.40.50.150">
    <property type="entry name" value="Vaccinia Virus protein VP39"/>
    <property type="match status" value="1"/>
</dbReference>
<gene>
    <name evidence="5" type="ORF">GCM10009107_45020</name>
</gene>
<name>A0ABN1KBG5_9BURK</name>
<dbReference type="Pfam" id="PF13649">
    <property type="entry name" value="Methyltransf_25"/>
    <property type="match status" value="1"/>
</dbReference>
<keyword evidence="6" id="KW-1185">Reference proteome</keyword>
<evidence type="ECO:0000256" key="1">
    <source>
        <dbReference type="ARBA" id="ARBA00022603"/>
    </source>
</evidence>
<keyword evidence="2" id="KW-0808">Transferase</keyword>
<dbReference type="RefSeq" id="WP_141289684.1">
    <property type="nucleotide sequence ID" value="NZ_BAAAEW010000026.1"/>
</dbReference>
<sequence>MTPTLHPSQAPPAGSPGAAAPDLAAAQALYQRRAAHYDVELSVFEPLRRQAVSALALQPGETVLDLGCGTGLSLPLLAQAVGPRGKVLGVEPCPQMMALARQRVDALQLRQVALLESEAAQAPLALAPLADAALFHFTHDVLQQPEALAHVLAHLKPGARVVACGLQWAPWWAWGCNAWVLGAALYSTTTLARLHAPWQLLADALPGLQVQPCWFGTVFMAQGQVPS</sequence>
<dbReference type="CDD" id="cd02440">
    <property type="entry name" value="AdoMet_MTases"/>
    <property type="match status" value="1"/>
</dbReference>
<evidence type="ECO:0000256" key="2">
    <source>
        <dbReference type="ARBA" id="ARBA00022679"/>
    </source>
</evidence>
<evidence type="ECO:0000313" key="5">
    <source>
        <dbReference type="EMBL" id="GAA0761344.1"/>
    </source>
</evidence>
<dbReference type="InterPro" id="IPR041698">
    <property type="entry name" value="Methyltransf_25"/>
</dbReference>